<proteinExistence type="predicted"/>
<feature type="compositionally biased region" description="Polar residues" evidence="1">
    <location>
        <begin position="135"/>
        <end position="146"/>
    </location>
</feature>
<feature type="compositionally biased region" description="Polar residues" evidence="1">
    <location>
        <begin position="11"/>
        <end position="25"/>
    </location>
</feature>
<protein>
    <submittedName>
        <fullName evidence="2">Uncharacterized protein</fullName>
    </submittedName>
</protein>
<keyword evidence="3" id="KW-1185">Reference proteome</keyword>
<comment type="caution">
    <text evidence="2">The sequence shown here is derived from an EMBL/GenBank/DDBJ whole genome shotgun (WGS) entry which is preliminary data.</text>
</comment>
<feature type="compositionally biased region" description="Basic and acidic residues" evidence="1">
    <location>
        <begin position="94"/>
        <end position="109"/>
    </location>
</feature>
<feature type="region of interest" description="Disordered" evidence="1">
    <location>
        <begin position="162"/>
        <end position="199"/>
    </location>
</feature>
<feature type="region of interest" description="Disordered" evidence="1">
    <location>
        <begin position="94"/>
        <end position="146"/>
    </location>
</feature>
<evidence type="ECO:0000256" key="1">
    <source>
        <dbReference type="SAM" id="MobiDB-lite"/>
    </source>
</evidence>
<organism evidence="2 3">
    <name type="scientific">Cirrhinus molitorella</name>
    <name type="common">mud carp</name>
    <dbReference type="NCBI Taxonomy" id="172907"/>
    <lineage>
        <taxon>Eukaryota</taxon>
        <taxon>Metazoa</taxon>
        <taxon>Chordata</taxon>
        <taxon>Craniata</taxon>
        <taxon>Vertebrata</taxon>
        <taxon>Euteleostomi</taxon>
        <taxon>Actinopterygii</taxon>
        <taxon>Neopterygii</taxon>
        <taxon>Teleostei</taxon>
        <taxon>Ostariophysi</taxon>
        <taxon>Cypriniformes</taxon>
        <taxon>Cyprinidae</taxon>
        <taxon>Labeoninae</taxon>
        <taxon>Labeonini</taxon>
        <taxon>Cirrhinus</taxon>
    </lineage>
</organism>
<evidence type="ECO:0000313" key="3">
    <source>
        <dbReference type="Proteomes" id="UP001558613"/>
    </source>
</evidence>
<evidence type="ECO:0000313" key="2">
    <source>
        <dbReference type="EMBL" id="KAL1269350.1"/>
    </source>
</evidence>
<dbReference type="Proteomes" id="UP001558613">
    <property type="component" value="Unassembled WGS sequence"/>
</dbReference>
<name>A0ABR3MXP8_9TELE</name>
<feature type="region of interest" description="Disordered" evidence="1">
    <location>
        <begin position="1"/>
        <end position="26"/>
    </location>
</feature>
<sequence length="305" mass="34611">MTSEKGKHAPRTSTEQPDTNKSSGLRKQWTRLEKIIWPVAPDGYIPNSVVRSLAPYPQFKHSCANRGLQTKEQIEEDVSAEQKRLLKYFLEKYGSKEEQQNEKDDKITLEHAIQSVPEETKTEARLTPHRRAVPKSQQNASSVDELQTNASSVDVLQMNATSVEEQKNEEDGEKDQSLCEKSNAFSAKQPKKVKKRQEASLKLTEAVSVSPKLQEEKVKLHQEMVSAIKEQDKSDSTNKNVQVLEIRAPKQTMRKKADSPLKKLKSFVSPLPLGDRKPNSVLIYLYKRSKAELAHKEVKRTPKVA</sequence>
<reference evidence="2 3" key="1">
    <citation type="submission" date="2023-09" db="EMBL/GenBank/DDBJ databases">
        <authorList>
            <person name="Wang M."/>
        </authorList>
    </citation>
    <scope>NUCLEOTIDE SEQUENCE [LARGE SCALE GENOMIC DNA]</scope>
    <source>
        <strain evidence="2">GT-2023</strain>
        <tissue evidence="2">Liver</tissue>
    </source>
</reference>
<gene>
    <name evidence="2" type="ORF">QQF64_031639</name>
</gene>
<accession>A0ABR3MXP8</accession>
<dbReference type="EMBL" id="JAYMGO010000008">
    <property type="protein sequence ID" value="KAL1269350.1"/>
    <property type="molecule type" value="Genomic_DNA"/>
</dbReference>